<keyword evidence="2" id="KW-1185">Reference proteome</keyword>
<sequence>MPTFGRERWMAPRPFLHNSGIVGRCLTSNCASFGPALLTGPNDVGTSQYSGGGFSPLVFVKLMQRGKHNIPMMDDGGTETNKADMPWPLRGLPTAPTRPAPFSPPNQCSSRVGNSSQCTDRVFDSLSGGVQVRARETVVQAITITRCGNYTNFLKPSRQGRRS</sequence>
<organism evidence="1 2">
    <name type="scientific">Colletotrichum navitas</name>
    <dbReference type="NCBI Taxonomy" id="681940"/>
    <lineage>
        <taxon>Eukaryota</taxon>
        <taxon>Fungi</taxon>
        <taxon>Dikarya</taxon>
        <taxon>Ascomycota</taxon>
        <taxon>Pezizomycotina</taxon>
        <taxon>Sordariomycetes</taxon>
        <taxon>Hypocreomycetidae</taxon>
        <taxon>Glomerellales</taxon>
        <taxon>Glomerellaceae</taxon>
        <taxon>Colletotrichum</taxon>
        <taxon>Colletotrichum graminicola species complex</taxon>
    </lineage>
</organism>
<protein>
    <submittedName>
        <fullName evidence="1">Uncharacterized protein</fullName>
    </submittedName>
</protein>
<dbReference type="Proteomes" id="UP001230504">
    <property type="component" value="Unassembled WGS sequence"/>
</dbReference>
<accession>A0AAD8PZL8</accession>
<gene>
    <name evidence="1" type="ORF">LY79DRAFT_196447</name>
</gene>
<dbReference type="EMBL" id="JAHLJV010000028">
    <property type="protein sequence ID" value="KAK1590931.1"/>
    <property type="molecule type" value="Genomic_DNA"/>
</dbReference>
<dbReference type="GeneID" id="85435664"/>
<reference evidence="1" key="1">
    <citation type="submission" date="2021-06" db="EMBL/GenBank/DDBJ databases">
        <title>Comparative genomics, transcriptomics and evolutionary studies reveal genomic signatures of adaptation to plant cell wall in hemibiotrophic fungi.</title>
        <authorList>
            <consortium name="DOE Joint Genome Institute"/>
            <person name="Baroncelli R."/>
            <person name="Diaz J.F."/>
            <person name="Benocci T."/>
            <person name="Peng M."/>
            <person name="Battaglia E."/>
            <person name="Haridas S."/>
            <person name="Andreopoulos W."/>
            <person name="Labutti K."/>
            <person name="Pangilinan J."/>
            <person name="Floch G.L."/>
            <person name="Makela M.R."/>
            <person name="Henrissat B."/>
            <person name="Grigoriev I.V."/>
            <person name="Crouch J.A."/>
            <person name="De Vries R.P."/>
            <person name="Sukno S.A."/>
            <person name="Thon M.R."/>
        </authorList>
    </citation>
    <scope>NUCLEOTIDE SEQUENCE</scope>
    <source>
        <strain evidence="1">CBS 125086</strain>
    </source>
</reference>
<evidence type="ECO:0000313" key="2">
    <source>
        <dbReference type="Proteomes" id="UP001230504"/>
    </source>
</evidence>
<comment type="caution">
    <text evidence="1">The sequence shown here is derived from an EMBL/GenBank/DDBJ whole genome shotgun (WGS) entry which is preliminary data.</text>
</comment>
<dbReference type="AlphaFoldDB" id="A0AAD8PZL8"/>
<evidence type="ECO:0000313" key="1">
    <source>
        <dbReference type="EMBL" id="KAK1590931.1"/>
    </source>
</evidence>
<name>A0AAD8PZL8_9PEZI</name>
<dbReference type="RefSeq" id="XP_060414398.1">
    <property type="nucleotide sequence ID" value="XM_060551424.1"/>
</dbReference>
<proteinExistence type="predicted"/>